<name>A0ABM4BUV3_HYDVU</name>
<evidence type="ECO:0000313" key="3">
    <source>
        <dbReference type="RefSeq" id="XP_065652956.1"/>
    </source>
</evidence>
<sequence>MGIVHKPNLNMYWSTDDLYWTPIFSKTMSRDRFKVILKFLHFNNNNDPNLILNDPNRDRLHKVRPFVNMIRERCRKVYSPGQHLSVDESLVLFKDRLHFCQYIKTKRARFGIKVYELTTADGITLDFLAYCGTGMYDDDKNSTMPLSQRIPIELMGPFLNKGHIVFTDNYYTSPSLASYLLSKKTYICGTICANRKHYSKEILNDQLAKGTAVFYKTRNEDNKMLACKYRATKDKSGNKQKVVYMLSTYHNPVMVETGKSDKMVTYSNHQWSSHTMCIWVVLTG</sequence>
<dbReference type="Pfam" id="PF13843">
    <property type="entry name" value="DDE_Tnp_1_7"/>
    <property type="match status" value="1"/>
</dbReference>
<dbReference type="InterPro" id="IPR029526">
    <property type="entry name" value="PGBD"/>
</dbReference>
<dbReference type="RefSeq" id="XP_065652956.1">
    <property type="nucleotide sequence ID" value="XM_065796884.1"/>
</dbReference>
<reference evidence="3" key="1">
    <citation type="submission" date="2025-08" db="UniProtKB">
        <authorList>
            <consortium name="RefSeq"/>
        </authorList>
    </citation>
    <scope>IDENTIFICATION</scope>
</reference>
<evidence type="ECO:0000313" key="2">
    <source>
        <dbReference type="Proteomes" id="UP001652625"/>
    </source>
</evidence>
<feature type="domain" description="PiggyBac transposable element-derived protein" evidence="1">
    <location>
        <begin position="1"/>
        <end position="253"/>
    </location>
</feature>
<organism evidence="2 3">
    <name type="scientific">Hydra vulgaris</name>
    <name type="common">Hydra</name>
    <name type="synonym">Hydra attenuata</name>
    <dbReference type="NCBI Taxonomy" id="6087"/>
    <lineage>
        <taxon>Eukaryota</taxon>
        <taxon>Metazoa</taxon>
        <taxon>Cnidaria</taxon>
        <taxon>Hydrozoa</taxon>
        <taxon>Hydroidolina</taxon>
        <taxon>Anthoathecata</taxon>
        <taxon>Aplanulata</taxon>
        <taxon>Hydridae</taxon>
        <taxon>Hydra</taxon>
    </lineage>
</organism>
<dbReference type="GeneID" id="136080269"/>
<gene>
    <name evidence="3" type="primary">LOC136080269</name>
</gene>
<accession>A0ABM4BUV3</accession>
<dbReference type="PANTHER" id="PTHR46599">
    <property type="entry name" value="PIGGYBAC TRANSPOSABLE ELEMENT-DERIVED PROTEIN 4"/>
    <property type="match status" value="1"/>
</dbReference>
<dbReference type="PANTHER" id="PTHR46599:SF3">
    <property type="entry name" value="PIGGYBAC TRANSPOSABLE ELEMENT-DERIVED PROTEIN 4"/>
    <property type="match status" value="1"/>
</dbReference>
<protein>
    <submittedName>
        <fullName evidence="3">PiggyBac transposable element-derived protein 4-like</fullName>
    </submittedName>
</protein>
<keyword evidence="2" id="KW-1185">Reference proteome</keyword>
<dbReference type="Proteomes" id="UP001652625">
    <property type="component" value="Chromosome 05"/>
</dbReference>
<proteinExistence type="predicted"/>
<evidence type="ECO:0000259" key="1">
    <source>
        <dbReference type="Pfam" id="PF13843"/>
    </source>
</evidence>